<dbReference type="STRING" id="247633.GP2143_14866"/>
<dbReference type="Pfam" id="PF07238">
    <property type="entry name" value="PilZ"/>
    <property type="match status" value="1"/>
</dbReference>
<name>A0Y8U3_9GAMM</name>
<proteinExistence type="predicted"/>
<dbReference type="Gene3D" id="2.40.10.220">
    <property type="entry name" value="predicted glycosyltransferase like domains"/>
    <property type="match status" value="1"/>
</dbReference>
<organism evidence="2 3">
    <name type="scientific">marine gamma proteobacterium HTCC2143</name>
    <dbReference type="NCBI Taxonomy" id="247633"/>
    <lineage>
        <taxon>Bacteria</taxon>
        <taxon>Pseudomonadati</taxon>
        <taxon>Pseudomonadota</taxon>
        <taxon>Gammaproteobacteria</taxon>
        <taxon>Cellvibrionales</taxon>
        <taxon>Spongiibacteraceae</taxon>
        <taxon>BD1-7 clade</taxon>
    </lineage>
</organism>
<dbReference type="Proteomes" id="UP000004931">
    <property type="component" value="Unassembled WGS sequence"/>
</dbReference>
<protein>
    <recommendedName>
        <fullName evidence="1">PilZ domain-containing protein</fullName>
    </recommendedName>
</protein>
<accession>A0Y8U3</accession>
<gene>
    <name evidence="2" type="ORF">GP2143_14866</name>
</gene>
<comment type="caution">
    <text evidence="2">The sequence shown here is derived from an EMBL/GenBank/DDBJ whole genome shotgun (WGS) entry which is preliminary data.</text>
</comment>
<feature type="domain" description="PilZ" evidence="1">
    <location>
        <begin position="127"/>
        <end position="239"/>
    </location>
</feature>
<keyword evidence="3" id="KW-1185">Reference proteome</keyword>
<sequence>MFSTLIDRYKSLRGNIEDGRPDAKLNHNYLSLYQVQRDHRFLEVTIDGDDVVYQSIILELEPEERTILIDEFFPNDFVGLPGQRVSVAVRLDGGKKMQFKTDIVEKHLHEGAPLYVLSMPVDIEIDQRRNAFRLPIGDRVAIDSQFIGPDELPYYGRLRNVSSSGISLDVLVREESANSFHYNDLLSHLTFDFAGVNINCGVSVRSIDVDQADDSHCFIGAEFVDLPAHEQQLLDRSIMRIQRDRLRMAGNAEAQLSMG</sequence>
<dbReference type="EMBL" id="AAVT01000001">
    <property type="protein sequence ID" value="EAW32547.1"/>
    <property type="molecule type" value="Genomic_DNA"/>
</dbReference>
<reference evidence="2 3" key="1">
    <citation type="journal article" date="2010" name="J. Bacteriol.">
        <title>Genome sequence of the oligotrophic marine Gammaproteobacterium HTCC2143, isolated from the Oregon Coast.</title>
        <authorList>
            <person name="Oh H.M."/>
            <person name="Kang I."/>
            <person name="Ferriera S."/>
            <person name="Giovannoni S.J."/>
            <person name="Cho J.C."/>
        </authorList>
    </citation>
    <scope>NUCLEOTIDE SEQUENCE [LARGE SCALE GENOMIC DNA]</scope>
    <source>
        <strain evidence="2 3">HTCC2143</strain>
    </source>
</reference>
<dbReference type="Gene3D" id="2.30.110.10">
    <property type="entry name" value="Electron Transport, Fmn-binding Protein, Chain A"/>
    <property type="match status" value="1"/>
</dbReference>
<dbReference type="GO" id="GO:0035438">
    <property type="term" value="F:cyclic-di-GMP binding"/>
    <property type="evidence" value="ECO:0007669"/>
    <property type="project" value="InterPro"/>
</dbReference>
<evidence type="ECO:0000313" key="3">
    <source>
        <dbReference type="Proteomes" id="UP000004931"/>
    </source>
</evidence>
<dbReference type="eggNOG" id="COG5581">
    <property type="taxonomic scope" value="Bacteria"/>
</dbReference>
<dbReference type="AlphaFoldDB" id="A0Y8U3"/>
<evidence type="ECO:0000259" key="1">
    <source>
        <dbReference type="Pfam" id="PF07238"/>
    </source>
</evidence>
<dbReference type="InterPro" id="IPR012349">
    <property type="entry name" value="Split_barrel_FMN-bd"/>
</dbReference>
<evidence type="ECO:0000313" key="2">
    <source>
        <dbReference type="EMBL" id="EAW32547.1"/>
    </source>
</evidence>
<dbReference type="InterPro" id="IPR009875">
    <property type="entry name" value="PilZ_domain"/>
</dbReference>